<organism evidence="5 6">
    <name type="scientific">Candidatus Scalindua brodae</name>
    <dbReference type="NCBI Taxonomy" id="237368"/>
    <lineage>
        <taxon>Bacteria</taxon>
        <taxon>Pseudomonadati</taxon>
        <taxon>Planctomycetota</taxon>
        <taxon>Candidatus Brocadiia</taxon>
        <taxon>Candidatus Brocadiales</taxon>
        <taxon>Candidatus Scalinduaceae</taxon>
        <taxon>Candidatus Scalindua</taxon>
    </lineage>
</organism>
<dbReference type="CDD" id="cd04186">
    <property type="entry name" value="GT_2_like_c"/>
    <property type="match status" value="1"/>
</dbReference>
<evidence type="ECO:0000256" key="1">
    <source>
        <dbReference type="ARBA" id="ARBA00006739"/>
    </source>
</evidence>
<dbReference type="GO" id="GO:0016757">
    <property type="term" value="F:glycosyltransferase activity"/>
    <property type="evidence" value="ECO:0007669"/>
    <property type="project" value="UniProtKB-KW"/>
</dbReference>
<reference evidence="5 6" key="1">
    <citation type="submission" date="2014-10" db="EMBL/GenBank/DDBJ databases">
        <title>Draft genome of anammox bacterium scalindua brodae, obtained using differential coverage binning of sequence data from two enrichment reactors.</title>
        <authorList>
            <person name="Speth D.R."/>
            <person name="Russ L."/>
            <person name="Kartal B."/>
            <person name="Op den Camp H.J."/>
            <person name="Dutilh B.E."/>
            <person name="Jetten M.S."/>
        </authorList>
    </citation>
    <scope>NUCLEOTIDE SEQUENCE [LARGE SCALE GENOMIC DNA]</scope>
    <source>
        <strain evidence="5">RU1</strain>
    </source>
</reference>
<sequence>MNGNGNNKIDSSSFHRPHVSIIILHLEDISCLVDCVTSLSKITYRNFDIIIVNNGPENLFLSNTLIPKYKRITKIINTEKNLGFAAGNNLGIRRALKNGADYILLLNDDTEVTPEFLTTLIDAAESRPDAGMLGPKICYFNDPDKIWFAGARFDQKTCTVMTTGFNRSGKSVDYAHVESDYITGCALLIRKNVIEKVGLLDERFFLYCEDVDWGLRCSKAGFKNLVIRCSQIRHKVSSSSGGIDSLPGAYHRRRSCLLMARIYSPQSLCRIQRKILRDIVWLLLKSSDKMRFKKIFVCLFAIRDYHSGKNGSGPRWMWTKK</sequence>
<dbReference type="eggNOG" id="COG1216">
    <property type="taxonomic scope" value="Bacteria"/>
</dbReference>
<comment type="caution">
    <text evidence="5">The sequence shown here is derived from an EMBL/GenBank/DDBJ whole genome shotgun (WGS) entry which is preliminary data.</text>
</comment>
<proteinExistence type="inferred from homology"/>
<dbReference type="PANTHER" id="PTHR43179:SF12">
    <property type="entry name" value="GALACTOFURANOSYLTRANSFERASE GLFT2"/>
    <property type="match status" value="1"/>
</dbReference>
<dbReference type="EMBL" id="JRYO01000085">
    <property type="protein sequence ID" value="KHE92962.1"/>
    <property type="molecule type" value="Genomic_DNA"/>
</dbReference>
<dbReference type="InterPro" id="IPR001173">
    <property type="entry name" value="Glyco_trans_2-like"/>
</dbReference>
<dbReference type="PANTHER" id="PTHR43179">
    <property type="entry name" value="RHAMNOSYLTRANSFERASE WBBL"/>
    <property type="match status" value="1"/>
</dbReference>
<dbReference type="Proteomes" id="UP000030652">
    <property type="component" value="Unassembled WGS sequence"/>
</dbReference>
<evidence type="ECO:0000259" key="4">
    <source>
        <dbReference type="Pfam" id="PF00535"/>
    </source>
</evidence>
<dbReference type="SUPFAM" id="SSF53448">
    <property type="entry name" value="Nucleotide-diphospho-sugar transferases"/>
    <property type="match status" value="1"/>
</dbReference>
<dbReference type="InterPro" id="IPR029044">
    <property type="entry name" value="Nucleotide-diphossugar_trans"/>
</dbReference>
<keyword evidence="3 5" id="KW-0808">Transferase</keyword>
<keyword evidence="2" id="KW-0328">Glycosyltransferase</keyword>
<comment type="similarity">
    <text evidence="1">Belongs to the glycosyltransferase 2 family.</text>
</comment>
<protein>
    <submittedName>
        <fullName evidence="5">Putative glycosyl transferase</fullName>
    </submittedName>
</protein>
<evidence type="ECO:0000256" key="2">
    <source>
        <dbReference type="ARBA" id="ARBA00022676"/>
    </source>
</evidence>
<evidence type="ECO:0000313" key="5">
    <source>
        <dbReference type="EMBL" id="KHE92962.1"/>
    </source>
</evidence>
<name>A0A0B0EIT8_9BACT</name>
<evidence type="ECO:0000256" key="3">
    <source>
        <dbReference type="ARBA" id="ARBA00022679"/>
    </source>
</evidence>
<feature type="domain" description="Glycosyltransferase 2-like" evidence="4">
    <location>
        <begin position="21"/>
        <end position="191"/>
    </location>
</feature>
<dbReference type="Gene3D" id="3.90.550.10">
    <property type="entry name" value="Spore Coat Polysaccharide Biosynthesis Protein SpsA, Chain A"/>
    <property type="match status" value="1"/>
</dbReference>
<dbReference type="AlphaFoldDB" id="A0A0B0EIT8"/>
<dbReference type="Pfam" id="PF00535">
    <property type="entry name" value="Glycos_transf_2"/>
    <property type="match status" value="1"/>
</dbReference>
<evidence type="ECO:0000313" key="6">
    <source>
        <dbReference type="Proteomes" id="UP000030652"/>
    </source>
</evidence>
<gene>
    <name evidence="5" type="ORF">SCABRO_01351</name>
</gene>
<accession>A0A0B0EIT8</accession>